<reference evidence="7 8" key="1">
    <citation type="submission" date="2015-02" db="EMBL/GenBank/DDBJ databases">
        <authorList>
            <person name="Ju K.-S."/>
            <person name="Doroghazi J.R."/>
            <person name="Metcalf W."/>
        </authorList>
    </citation>
    <scope>NUCLEOTIDE SEQUENCE [LARGE SCALE GENOMIC DNA]</scope>
    <source>
        <strain evidence="7 8">ATCC 31215</strain>
    </source>
</reference>
<dbReference type="GO" id="GO:0003824">
    <property type="term" value="F:catalytic activity"/>
    <property type="evidence" value="ECO:0007669"/>
    <property type="project" value="InterPro"/>
</dbReference>
<name>A0A0F2T5G4_STRR3</name>
<dbReference type="PANTHER" id="PTHR21343:SF1">
    <property type="entry name" value="COBYRIC ACID SYNTHASE"/>
    <property type="match status" value="1"/>
</dbReference>
<dbReference type="PROSITE" id="PS51273">
    <property type="entry name" value="GATASE_TYPE_1"/>
    <property type="match status" value="1"/>
</dbReference>
<dbReference type="GO" id="GO:0015420">
    <property type="term" value="F:ABC-type vitamin B12 transporter activity"/>
    <property type="evidence" value="ECO:0007669"/>
    <property type="project" value="UniProtKB-UniRule"/>
</dbReference>
<dbReference type="SUPFAM" id="SSF52540">
    <property type="entry name" value="P-loop containing nucleoside triphosphate hydrolases"/>
    <property type="match status" value="1"/>
</dbReference>
<evidence type="ECO:0000313" key="8">
    <source>
        <dbReference type="Proteomes" id="UP000033699"/>
    </source>
</evidence>
<dbReference type="InterPro" id="IPR029062">
    <property type="entry name" value="Class_I_gatase-like"/>
</dbReference>
<dbReference type="Gene3D" id="3.40.50.300">
    <property type="entry name" value="P-loop containing nucleotide triphosphate hydrolases"/>
    <property type="match status" value="1"/>
</dbReference>
<feature type="domain" description="CobB/CobQ-like glutamine amidotransferase" evidence="6">
    <location>
        <begin position="259"/>
        <end position="437"/>
    </location>
</feature>
<dbReference type="Gene3D" id="3.40.50.880">
    <property type="match status" value="1"/>
</dbReference>
<sequence>MSNALLVAGTTSDAGKSVVTAGICRWLVRQGVRVAPFKAQNMSLNSFVTADGAEIGRAQAMQAQAARVEPEAAMNPVLLKPGADGRSQVVLLGKPVAEVGALDYRERKPVLLERALECLADLRRRYDVVVCEGAGSPAEINLRDRDIANMGLATAAALPVVVVGDIDRGGVFAAMYGTLALLSAEDQRHVAGWFVNKFRGDGRLLAPGLEMLRELTGRPVLGTLPMLPGLWLDAEDSLDLSTVVDRVDGRGPLGADVLRVAVVRFPRLSNFTDLDALAQEPGVLVRWATRPEELADADLVVLPGTRATVADLAWLRERGLEPALKARAAAGLPILGVCGGYQMLARSIDDAVESGAGLVPGLGLLPADIRFGVEKVLARPVGEAYGQRVEGYEIHHGVATVDGGEPFVSDGRGQGLDGCRVGSVWGTTWHGALENDGFRRELLREVAELAGRAFMPAPDTCFAEAREARLDRLGDLIEEHADTDALWKLIEGGVPAAGSLPFLPPGAPVGVTHD</sequence>
<comment type="function">
    <text evidence="4">Catalyzes amidations at positions B, D, E, and G on adenosylcobyrinic A,C-diamide. NH(2) groups are provided by glutamine, and one molecule of ATP is hydrogenolyzed for each amidation.</text>
</comment>
<keyword evidence="8" id="KW-1185">Reference proteome</keyword>
<comment type="similarity">
    <text evidence="4">Belongs to the CobB/CobQ family. CobQ subfamily.</text>
</comment>
<accession>A0A0F2T5G4</accession>
<dbReference type="Pfam" id="PF01656">
    <property type="entry name" value="CbiA"/>
    <property type="match status" value="1"/>
</dbReference>
<evidence type="ECO:0000259" key="6">
    <source>
        <dbReference type="Pfam" id="PF07685"/>
    </source>
</evidence>
<dbReference type="NCBIfam" id="NF001989">
    <property type="entry name" value="PRK00784.1"/>
    <property type="match status" value="1"/>
</dbReference>
<dbReference type="InterPro" id="IPR027417">
    <property type="entry name" value="P-loop_NTPase"/>
</dbReference>
<dbReference type="SUPFAM" id="SSF52317">
    <property type="entry name" value="Class I glutamine amidotransferase-like"/>
    <property type="match status" value="1"/>
</dbReference>
<feature type="domain" description="CobQ/CobB/MinD/ParA nucleotide binding" evidence="5">
    <location>
        <begin position="6"/>
        <end position="229"/>
    </location>
</feature>
<keyword evidence="3 4" id="KW-0315">Glutamine amidotransferase</keyword>
<dbReference type="OrthoDB" id="9808302at2"/>
<dbReference type="CDD" id="cd01750">
    <property type="entry name" value="GATase1_CobQ"/>
    <property type="match status" value="1"/>
</dbReference>
<evidence type="ECO:0000259" key="5">
    <source>
        <dbReference type="Pfam" id="PF01656"/>
    </source>
</evidence>
<evidence type="ECO:0000256" key="3">
    <source>
        <dbReference type="ARBA" id="ARBA00022962"/>
    </source>
</evidence>
<dbReference type="CDD" id="cd05389">
    <property type="entry name" value="CobQ_N"/>
    <property type="match status" value="1"/>
</dbReference>
<dbReference type="NCBIfam" id="TIGR00313">
    <property type="entry name" value="cobQ"/>
    <property type="match status" value="1"/>
</dbReference>
<gene>
    <name evidence="4" type="primary">cobQ</name>
    <name evidence="7" type="ORF">VM95_33255</name>
</gene>
<comment type="caution">
    <text evidence="7">The sequence shown here is derived from an EMBL/GenBank/DDBJ whole genome shotgun (WGS) entry which is preliminary data.</text>
</comment>
<organism evidence="7 8">
    <name type="scientific">Streptomyces rubellomurinus (strain ATCC 31215)</name>
    <dbReference type="NCBI Taxonomy" id="359131"/>
    <lineage>
        <taxon>Bacteria</taxon>
        <taxon>Bacillati</taxon>
        <taxon>Actinomycetota</taxon>
        <taxon>Actinomycetes</taxon>
        <taxon>Kitasatosporales</taxon>
        <taxon>Streptomycetaceae</taxon>
        <taxon>Streptomyces</taxon>
    </lineage>
</organism>
<dbReference type="PROSITE" id="PS51274">
    <property type="entry name" value="GATASE_COBBQ"/>
    <property type="match status" value="1"/>
</dbReference>
<keyword evidence="2 4" id="KW-0169">Cobalamin biosynthesis</keyword>
<evidence type="ECO:0000256" key="4">
    <source>
        <dbReference type="HAMAP-Rule" id="MF_00028"/>
    </source>
</evidence>
<protein>
    <recommendedName>
        <fullName evidence="4">Cobyric acid synthase</fullName>
    </recommendedName>
</protein>
<dbReference type="InterPro" id="IPR047045">
    <property type="entry name" value="CobQ_N"/>
</dbReference>
<dbReference type="RefSeq" id="WP_045704011.1">
    <property type="nucleotide sequence ID" value="NZ_JZKH01000110.1"/>
</dbReference>
<dbReference type="InterPro" id="IPR033949">
    <property type="entry name" value="CobQ_GATase1"/>
</dbReference>
<evidence type="ECO:0000256" key="2">
    <source>
        <dbReference type="ARBA" id="ARBA00022573"/>
    </source>
</evidence>
<dbReference type="InterPro" id="IPR004459">
    <property type="entry name" value="CobQ_synth"/>
</dbReference>
<dbReference type="UniPathway" id="UPA00148"/>
<dbReference type="GO" id="GO:0009236">
    <property type="term" value="P:cobalamin biosynthetic process"/>
    <property type="evidence" value="ECO:0007669"/>
    <property type="project" value="UniProtKB-UniRule"/>
</dbReference>
<feature type="active site" evidence="4">
    <location>
        <position position="430"/>
    </location>
</feature>
<dbReference type="EMBL" id="JZKH01000110">
    <property type="protein sequence ID" value="KJS58444.1"/>
    <property type="molecule type" value="Genomic_DNA"/>
</dbReference>
<evidence type="ECO:0000313" key="7">
    <source>
        <dbReference type="EMBL" id="KJS58444.1"/>
    </source>
</evidence>
<evidence type="ECO:0000256" key="1">
    <source>
        <dbReference type="ARBA" id="ARBA00004953"/>
    </source>
</evidence>
<dbReference type="Proteomes" id="UP000033699">
    <property type="component" value="Unassembled WGS sequence"/>
</dbReference>
<dbReference type="InterPro" id="IPR002586">
    <property type="entry name" value="CobQ/CobB/MinD/ParA_Nub-bd_dom"/>
</dbReference>
<dbReference type="InterPro" id="IPR011698">
    <property type="entry name" value="GATase_3"/>
</dbReference>
<feature type="active site" description="Nucleophile" evidence="4">
    <location>
        <position position="338"/>
    </location>
</feature>
<dbReference type="Pfam" id="PF07685">
    <property type="entry name" value="GATase_3"/>
    <property type="match status" value="1"/>
</dbReference>
<dbReference type="HAMAP" id="MF_00028">
    <property type="entry name" value="CobQ"/>
    <property type="match status" value="1"/>
</dbReference>
<comment type="pathway">
    <text evidence="1 4">Cofactor biosynthesis; adenosylcobalamin biosynthesis.</text>
</comment>
<dbReference type="PATRIC" id="fig|359131.3.peg.806"/>
<proteinExistence type="inferred from homology"/>
<dbReference type="PANTHER" id="PTHR21343">
    <property type="entry name" value="DETHIOBIOTIN SYNTHETASE"/>
    <property type="match status" value="1"/>
</dbReference>
<dbReference type="AlphaFoldDB" id="A0A0F2T5G4"/>